<dbReference type="Proteomes" id="UP000078555">
    <property type="component" value="Unassembled WGS sequence"/>
</dbReference>
<dbReference type="EMBL" id="FLRE01000077">
    <property type="protein sequence ID" value="SBT34409.1"/>
    <property type="molecule type" value="Genomic_DNA"/>
</dbReference>
<evidence type="ECO:0000313" key="3">
    <source>
        <dbReference type="EMBL" id="SBT34409.1"/>
    </source>
</evidence>
<evidence type="ECO:0000313" key="4">
    <source>
        <dbReference type="Proteomes" id="UP000078550"/>
    </source>
</evidence>
<evidence type="ECO:0000259" key="1">
    <source>
        <dbReference type="Pfam" id="PF15867"/>
    </source>
</evidence>
<feature type="domain" description="Dynein attachment factor N-terminal" evidence="1">
    <location>
        <begin position="10"/>
        <end position="67"/>
    </location>
</feature>
<sequence>MLSNDDVYPINLKKMRNDFVRSIVQDEEYKRKDDKKKEIVKTCKSYKEFCDIVSCINMKPVRKYEDKITYEDYVSINQKVHSSTHKFTLQKVQKNNRQLMNFLSNNHFDVNTMAGKCPPTHNDEAVKTVTEIRRFLNVLNENQSNYYAFIEKYYNFDELKDIINFIKHKWDLLVHPFTEVVTHNHVEEIRQKEGQHSVLPKLIRFLFCLVKYWRQENLSVFFTPDERREINTNVASIIENIEGALYMKDEANVELTGMINCIKEETFLSGQ</sequence>
<dbReference type="Pfam" id="PF15867">
    <property type="entry name" value="Dynein_attach_N"/>
    <property type="match status" value="1"/>
</dbReference>
<name>A0A1A8YSC4_PLAOA</name>
<dbReference type="InterPro" id="IPR031733">
    <property type="entry name" value="Dynein_attach_N"/>
</dbReference>
<keyword evidence="5" id="KW-1185">Reference proteome</keyword>
<proteinExistence type="predicted"/>
<dbReference type="Proteomes" id="UP000078550">
    <property type="component" value="Unassembled WGS sequence"/>
</dbReference>
<dbReference type="AlphaFoldDB" id="A0A1A8YSC4"/>
<reference evidence="4 5" key="2">
    <citation type="submission" date="2016-05" db="EMBL/GenBank/DDBJ databases">
        <authorList>
            <person name="Naeem Raeece"/>
        </authorList>
    </citation>
    <scope>NUCLEOTIDE SEQUENCE [LARGE SCALE GENOMIC DNA]</scope>
</reference>
<gene>
    <name evidence="2" type="ORF">POVWA1_019400</name>
    <name evidence="3" type="ORF">POVWA2_019680</name>
</gene>
<accession>A0A1A8YSC4</accession>
<evidence type="ECO:0000313" key="2">
    <source>
        <dbReference type="EMBL" id="SBT33878.1"/>
    </source>
</evidence>
<organism evidence="3 4">
    <name type="scientific">Plasmodium ovale wallikeri</name>
    <dbReference type="NCBI Taxonomy" id="864142"/>
    <lineage>
        <taxon>Eukaryota</taxon>
        <taxon>Sar</taxon>
        <taxon>Alveolata</taxon>
        <taxon>Apicomplexa</taxon>
        <taxon>Aconoidasida</taxon>
        <taxon>Haemosporida</taxon>
        <taxon>Plasmodiidae</taxon>
        <taxon>Plasmodium</taxon>
        <taxon>Plasmodium (Plasmodium)</taxon>
    </lineage>
</organism>
<protein>
    <recommendedName>
        <fullName evidence="1">Dynein attachment factor N-terminal domain-containing protein</fullName>
    </recommendedName>
</protein>
<evidence type="ECO:0000313" key="5">
    <source>
        <dbReference type="Proteomes" id="UP000078555"/>
    </source>
</evidence>
<reference evidence="3" key="1">
    <citation type="submission" date="2016-05" db="EMBL/GenBank/DDBJ databases">
        <authorList>
            <person name="Lavstsen T."/>
            <person name="Jespersen J.S."/>
        </authorList>
    </citation>
    <scope>NUCLEOTIDE SEQUENCE [LARGE SCALE GENOMIC DNA]</scope>
</reference>
<dbReference type="EMBL" id="FLRD01000061">
    <property type="protein sequence ID" value="SBT33878.1"/>
    <property type="molecule type" value="Genomic_DNA"/>
</dbReference>